<keyword evidence="1" id="KW-0830">Ubiquinone</keyword>
<dbReference type="EMBL" id="AKKN01000014">
    <property type="protein sequence ID" value="EKT53065.1"/>
    <property type="molecule type" value="Genomic_DNA"/>
</dbReference>
<organism evidence="1 2">
    <name type="scientific">Providencia sneebia DSM 19967</name>
    <dbReference type="NCBI Taxonomy" id="1141660"/>
    <lineage>
        <taxon>Bacteria</taxon>
        <taxon>Pseudomonadati</taxon>
        <taxon>Pseudomonadota</taxon>
        <taxon>Gammaproteobacteria</taxon>
        <taxon>Enterobacterales</taxon>
        <taxon>Morganellaceae</taxon>
        <taxon>Providencia</taxon>
    </lineage>
</organism>
<comment type="caution">
    <text evidence="1">The sequence shown here is derived from an EMBL/GenBank/DDBJ whole genome shotgun (WGS) entry which is preliminary data.</text>
</comment>
<dbReference type="Proteomes" id="UP000010290">
    <property type="component" value="Chromosome"/>
</dbReference>
<protein>
    <submittedName>
        <fullName evidence="1">Putative ubiquinone biosynthesis protein UbiB</fullName>
    </submittedName>
</protein>
<dbReference type="AlphaFoldDB" id="K8WA18"/>
<sequence length="43" mass="4990">MTPGEIKRLYFIIQVFLSYGLDELIPKTKLTLPLRIGRFGFFG</sequence>
<evidence type="ECO:0000313" key="1">
    <source>
        <dbReference type="EMBL" id="EKT53065.1"/>
    </source>
</evidence>
<proteinExistence type="predicted"/>
<dbReference type="HOGENOM" id="CLU_3238229_0_0_6"/>
<keyword evidence="2" id="KW-1185">Reference proteome</keyword>
<gene>
    <name evidence="1" type="primary">ubiB</name>
    <name evidence="1" type="ORF">OO7_15758</name>
</gene>
<evidence type="ECO:0000313" key="2">
    <source>
        <dbReference type="Proteomes" id="UP000010290"/>
    </source>
</evidence>
<accession>K8WA18</accession>
<reference evidence="1 2" key="1">
    <citation type="journal article" date="2012" name="BMC Genomics">
        <title>Comparative genomics of bacteria in the genus Providencia isolated from wild Drosophila melanogaster.</title>
        <authorList>
            <person name="Galac M.R."/>
            <person name="Lazzaro B.P."/>
        </authorList>
    </citation>
    <scope>NUCLEOTIDE SEQUENCE [LARGE SCALE GENOMIC DNA]</scope>
    <source>
        <strain evidence="1 2">DSM 19967</strain>
    </source>
</reference>
<name>K8WA18_9GAMM</name>
<dbReference type="PATRIC" id="fig|1141660.3.peg.3151"/>